<dbReference type="Proteomes" id="UP001205185">
    <property type="component" value="Unassembled WGS sequence"/>
</dbReference>
<comment type="caution">
    <text evidence="1">The sequence shown here is derived from an EMBL/GenBank/DDBJ whole genome shotgun (WGS) entry which is preliminary data.</text>
</comment>
<accession>A0ABT1IKR1</accession>
<reference evidence="1 2" key="1">
    <citation type="submission" date="2022-06" db="EMBL/GenBank/DDBJ databases">
        <title>Genomic Encyclopedia of Archaeal and Bacterial Type Strains, Phase II (KMG-II): from individual species to whole genera.</title>
        <authorList>
            <person name="Goeker M."/>
        </authorList>
    </citation>
    <scope>NUCLEOTIDE SEQUENCE [LARGE SCALE GENOMIC DNA]</scope>
    <source>
        <strain evidence="1 2">DSM 44255</strain>
    </source>
</reference>
<dbReference type="RefSeq" id="WP_253890401.1">
    <property type="nucleotide sequence ID" value="NZ_BAAAVB010000019.1"/>
</dbReference>
<protein>
    <submittedName>
        <fullName evidence="1">Uncharacterized protein</fullName>
    </submittedName>
</protein>
<keyword evidence="2" id="KW-1185">Reference proteome</keyword>
<organism evidence="1 2">
    <name type="scientific">Actinokineospora diospyrosa</name>
    <dbReference type="NCBI Taxonomy" id="103728"/>
    <lineage>
        <taxon>Bacteria</taxon>
        <taxon>Bacillati</taxon>
        <taxon>Actinomycetota</taxon>
        <taxon>Actinomycetes</taxon>
        <taxon>Pseudonocardiales</taxon>
        <taxon>Pseudonocardiaceae</taxon>
        <taxon>Actinokineospora</taxon>
    </lineage>
</organism>
<proteinExistence type="predicted"/>
<evidence type="ECO:0000313" key="1">
    <source>
        <dbReference type="EMBL" id="MCP2273245.1"/>
    </source>
</evidence>
<dbReference type="EMBL" id="JAMTCO010000015">
    <property type="protein sequence ID" value="MCP2273245.1"/>
    <property type="molecule type" value="Genomic_DNA"/>
</dbReference>
<sequence>MTYQRPRTGIIATLDGREYPATLADQGQVTLLSTTDPADPRFTHTPSGWHSTIPAAALERLDEVSTRADHLGHECLVVGISAQGSAGLYYLGPDKSKAAADGFVQIDPGTWAKNAPITELTNYREHHADLLFTTWLTHS</sequence>
<name>A0ABT1IKR1_9PSEU</name>
<gene>
    <name evidence="1" type="ORF">LV75_005771</name>
</gene>
<evidence type="ECO:0000313" key="2">
    <source>
        <dbReference type="Proteomes" id="UP001205185"/>
    </source>
</evidence>